<reference evidence="5 6" key="1">
    <citation type="journal article" date="2013" name="Genome Biol.">
        <title>Draft genome of the mountain pine beetle, Dendroctonus ponderosae Hopkins, a major forest pest.</title>
        <authorList>
            <person name="Keeling C.I."/>
            <person name="Yuen M.M."/>
            <person name="Liao N.Y."/>
            <person name="Docking T.R."/>
            <person name="Chan S.K."/>
            <person name="Taylor G.A."/>
            <person name="Palmquist D.L."/>
            <person name="Jackman S.D."/>
            <person name="Nguyen A."/>
            <person name="Li M."/>
            <person name="Henderson H."/>
            <person name="Janes J.K."/>
            <person name="Zhao Y."/>
            <person name="Pandoh P."/>
            <person name="Moore R."/>
            <person name="Sperling F.A."/>
            <person name="Huber D.P."/>
            <person name="Birol I."/>
            <person name="Jones S.J."/>
            <person name="Bohlmann J."/>
        </authorList>
    </citation>
    <scope>NUCLEOTIDE SEQUENCE</scope>
</reference>
<dbReference type="Proteomes" id="UP000030742">
    <property type="component" value="Unassembled WGS sequence"/>
</dbReference>
<keyword evidence="5" id="KW-1185">Reference proteome</keyword>
<sequence>MNRKLKNIKWMPPNNGTEELMQLTKLNIAKEKLMSLMESISEEIEQTNLEWNQLKNILNPKAEPFNKLHQDLEIEQRNIDDETVNNMELDLSVGVSKQNRVFSEEEDDYDDEF</sequence>
<feature type="coiled-coil region" evidence="1">
    <location>
        <begin position="23"/>
        <end position="57"/>
    </location>
</feature>
<dbReference type="Proteomes" id="UP000019118">
    <property type="component" value="Unassembled WGS sequence"/>
</dbReference>
<evidence type="ECO:0000313" key="4">
    <source>
        <dbReference type="EnsemblMetazoa" id="XP_019762464.1"/>
    </source>
</evidence>
<evidence type="ECO:0000256" key="1">
    <source>
        <dbReference type="SAM" id="Coils"/>
    </source>
</evidence>
<keyword evidence="1" id="KW-0175">Coiled coil</keyword>
<gene>
    <name evidence="4" type="primary">109539263</name>
    <name evidence="3" type="ORF">D910_09360</name>
    <name evidence="2" type="ORF">YQE_07737</name>
</gene>
<evidence type="ECO:0000313" key="3">
    <source>
        <dbReference type="EMBL" id="ERL92038.1"/>
    </source>
</evidence>
<reference evidence="4" key="2">
    <citation type="submission" date="2024-08" db="UniProtKB">
        <authorList>
            <consortium name="EnsemblMetazoa"/>
        </authorList>
    </citation>
    <scope>IDENTIFICATION</scope>
</reference>
<evidence type="ECO:0000313" key="2">
    <source>
        <dbReference type="EMBL" id="ENN75780.1"/>
    </source>
</evidence>
<proteinExistence type="predicted"/>
<accession>N6U2J5</accession>
<evidence type="ECO:0000313" key="6">
    <source>
        <dbReference type="Proteomes" id="UP000030742"/>
    </source>
</evidence>
<dbReference type="EnsemblMetazoa" id="XM_019906905.1">
    <property type="protein sequence ID" value="XP_019762464.1"/>
    <property type="gene ID" value="LOC109539263"/>
</dbReference>
<name>N6U2J5_DENPD</name>
<dbReference type="EMBL" id="KB741002">
    <property type="protein sequence ID" value="ENN75780.1"/>
    <property type="molecule type" value="Genomic_DNA"/>
</dbReference>
<feature type="non-terminal residue" evidence="2">
    <location>
        <position position="1"/>
    </location>
</feature>
<evidence type="ECO:0000313" key="5">
    <source>
        <dbReference type="Proteomes" id="UP000019118"/>
    </source>
</evidence>
<dbReference type="HOGENOM" id="CLU_2136001_0_0_1"/>
<dbReference type="AlphaFoldDB" id="N6U2J5"/>
<protein>
    <submittedName>
        <fullName evidence="2 4">Uncharacterized protein</fullName>
    </submittedName>
</protein>
<dbReference type="EMBL" id="KB632309">
    <property type="protein sequence ID" value="ERL92038.1"/>
    <property type="molecule type" value="Genomic_DNA"/>
</dbReference>
<dbReference type="KEGG" id="dpa:109539263"/>
<organism evidence="2">
    <name type="scientific">Dendroctonus ponderosae</name>
    <name type="common">Mountain pine beetle</name>
    <dbReference type="NCBI Taxonomy" id="77166"/>
    <lineage>
        <taxon>Eukaryota</taxon>
        <taxon>Metazoa</taxon>
        <taxon>Ecdysozoa</taxon>
        <taxon>Arthropoda</taxon>
        <taxon>Hexapoda</taxon>
        <taxon>Insecta</taxon>
        <taxon>Pterygota</taxon>
        <taxon>Neoptera</taxon>
        <taxon>Endopterygota</taxon>
        <taxon>Coleoptera</taxon>
        <taxon>Polyphaga</taxon>
        <taxon>Cucujiformia</taxon>
        <taxon>Curculionidae</taxon>
        <taxon>Scolytinae</taxon>
        <taxon>Dendroctonus</taxon>
    </lineage>
</organism>